<keyword evidence="5 14" id="KW-0812">Transmembrane</keyword>
<keyword evidence="11 14" id="KW-0472">Membrane</keyword>
<dbReference type="InterPro" id="IPR001128">
    <property type="entry name" value="Cyt_P450"/>
</dbReference>
<dbReference type="Proteomes" id="UP000235786">
    <property type="component" value="Unassembled WGS sequence"/>
</dbReference>
<dbReference type="PRINTS" id="PR00385">
    <property type="entry name" value="P450"/>
</dbReference>
<evidence type="ECO:0000256" key="4">
    <source>
        <dbReference type="ARBA" id="ARBA00022617"/>
    </source>
</evidence>
<evidence type="ECO:0000256" key="1">
    <source>
        <dbReference type="ARBA" id="ARBA00001971"/>
    </source>
</evidence>
<evidence type="ECO:0000256" key="10">
    <source>
        <dbReference type="ARBA" id="ARBA00023033"/>
    </source>
</evidence>
<dbReference type="GO" id="GO:0005506">
    <property type="term" value="F:iron ion binding"/>
    <property type="evidence" value="ECO:0007669"/>
    <property type="project" value="InterPro"/>
</dbReference>
<evidence type="ECO:0000256" key="6">
    <source>
        <dbReference type="ARBA" id="ARBA00022723"/>
    </source>
</evidence>
<evidence type="ECO:0000256" key="12">
    <source>
        <dbReference type="PIRSR" id="PIRSR602401-1"/>
    </source>
</evidence>
<evidence type="ECO:0000256" key="11">
    <source>
        <dbReference type="ARBA" id="ARBA00023136"/>
    </source>
</evidence>
<dbReference type="SUPFAM" id="SSF48264">
    <property type="entry name" value="Cytochrome P450"/>
    <property type="match status" value="1"/>
</dbReference>
<evidence type="ECO:0000256" key="14">
    <source>
        <dbReference type="SAM" id="Phobius"/>
    </source>
</evidence>
<feature type="transmembrane region" description="Helical" evidence="14">
    <location>
        <begin position="30"/>
        <end position="49"/>
    </location>
</feature>
<evidence type="ECO:0000313" key="16">
    <source>
        <dbReference type="Proteomes" id="UP000235786"/>
    </source>
</evidence>
<comment type="similarity">
    <text evidence="3 13">Belongs to the cytochrome P450 family.</text>
</comment>
<dbReference type="PANTHER" id="PTHR24305:SF112">
    <property type="entry name" value="L-ORNITHINE-N5-MONOOXYGENASE (EUROFUNG)"/>
    <property type="match status" value="1"/>
</dbReference>
<dbReference type="InterPro" id="IPR017972">
    <property type="entry name" value="Cyt_P450_CS"/>
</dbReference>
<comment type="subcellular location">
    <subcellularLocation>
        <location evidence="2">Membrane</location>
    </subcellularLocation>
</comment>
<keyword evidence="10 13" id="KW-0503">Monooxygenase</keyword>
<dbReference type="PRINTS" id="PR00463">
    <property type="entry name" value="EP450I"/>
</dbReference>
<protein>
    <submittedName>
        <fullName evidence="15">Cytochrome P450</fullName>
    </submittedName>
</protein>
<reference evidence="15 16" key="1">
    <citation type="submission" date="2016-04" db="EMBL/GenBank/DDBJ databases">
        <title>A degradative enzymes factory behind the ericoid mycorrhizal symbiosis.</title>
        <authorList>
            <consortium name="DOE Joint Genome Institute"/>
            <person name="Martino E."/>
            <person name="Morin E."/>
            <person name="Grelet G."/>
            <person name="Kuo A."/>
            <person name="Kohler A."/>
            <person name="Daghino S."/>
            <person name="Barry K."/>
            <person name="Choi C."/>
            <person name="Cichocki N."/>
            <person name="Clum A."/>
            <person name="Copeland A."/>
            <person name="Hainaut M."/>
            <person name="Haridas S."/>
            <person name="Labutti K."/>
            <person name="Lindquist E."/>
            <person name="Lipzen A."/>
            <person name="Khouja H.-R."/>
            <person name="Murat C."/>
            <person name="Ohm R."/>
            <person name="Olson A."/>
            <person name="Spatafora J."/>
            <person name="Veneault-Fourrey C."/>
            <person name="Henrissat B."/>
            <person name="Grigoriev I."/>
            <person name="Martin F."/>
            <person name="Perotto S."/>
        </authorList>
    </citation>
    <scope>NUCLEOTIDE SEQUENCE [LARGE SCALE GENOMIC DNA]</scope>
    <source>
        <strain evidence="15 16">F</strain>
    </source>
</reference>
<keyword evidence="7 14" id="KW-1133">Transmembrane helix</keyword>
<evidence type="ECO:0000256" key="2">
    <source>
        <dbReference type="ARBA" id="ARBA00004370"/>
    </source>
</evidence>
<accession>A0A2J6RE07</accession>
<feature type="binding site" description="axial binding residue" evidence="12">
    <location>
        <position position="477"/>
    </location>
    <ligand>
        <name>heme</name>
        <dbReference type="ChEBI" id="CHEBI:30413"/>
    </ligand>
    <ligandPart>
        <name>Fe</name>
        <dbReference type="ChEBI" id="CHEBI:18248"/>
    </ligandPart>
</feature>
<dbReference type="InterPro" id="IPR036396">
    <property type="entry name" value="Cyt_P450_sf"/>
</dbReference>
<evidence type="ECO:0000256" key="5">
    <source>
        <dbReference type="ARBA" id="ARBA00022692"/>
    </source>
</evidence>
<evidence type="ECO:0000256" key="3">
    <source>
        <dbReference type="ARBA" id="ARBA00010617"/>
    </source>
</evidence>
<evidence type="ECO:0000256" key="8">
    <source>
        <dbReference type="ARBA" id="ARBA00023002"/>
    </source>
</evidence>
<dbReference type="GO" id="GO:0016020">
    <property type="term" value="C:membrane"/>
    <property type="evidence" value="ECO:0007669"/>
    <property type="project" value="UniProtKB-SubCell"/>
</dbReference>
<dbReference type="Gene3D" id="1.10.630.10">
    <property type="entry name" value="Cytochrome P450"/>
    <property type="match status" value="1"/>
</dbReference>
<dbReference type="InterPro" id="IPR002401">
    <property type="entry name" value="Cyt_P450_E_grp-I"/>
</dbReference>
<gene>
    <name evidence="15" type="ORF">L207DRAFT_515248</name>
</gene>
<keyword evidence="16" id="KW-1185">Reference proteome</keyword>
<proteinExistence type="inferred from homology"/>
<sequence>MDAVTLTAVAVAIAAQLYISPIPEVSTIKVLLTYFSANTVLFLCLFATASQILGSISRLTFLNVIFLSTATTLTLIRRLYFSPLSSFPGPKLAALSNLYKANIYRTGTGGKALLELHEKYNSDIVRVGPNEVSIRSVDAVDKIFKGKYPRGTFYEVGAINGAYNLNTQRNYEVHTPWRRIWEKAFGSAEFKDYNPRVELHVSKFIEVIRKTEGEEVNVTKLLENLVFDIMADLSFGHDAGMQDGKGDNEYMDFVHKYMAAVGVIAALRPLCQLLPLLPETSDVRDFRLRGEALLAKRQKLGTSRKDIFRHLLYPDPVTNATFTQTDLNSNANLVIVAGSDTTTTTLTQIFRMLAIETRVLKKLQEEIDVVCGEGKELNIQTTTKMSYLNAVINEGLRLCNPLPTGSYAGTYPQGVEVAGKFIPGNVQVMVPHLALMTDERYFSKGWEFIPERWTEEWSDGVKERKAFIPFGYGAHSCVGKQLALNEMRPTIARLVREFDIVLGDSYDEKIWVEEWKDHAVLQVGKLWVHFAKRTR</sequence>
<dbReference type="Pfam" id="PF00067">
    <property type="entry name" value="p450"/>
    <property type="match status" value="1"/>
</dbReference>
<keyword evidence="8 13" id="KW-0560">Oxidoreductase</keyword>
<keyword evidence="9 12" id="KW-0408">Iron</keyword>
<dbReference type="EMBL" id="KZ613950">
    <property type="protein sequence ID" value="PMD36723.1"/>
    <property type="molecule type" value="Genomic_DNA"/>
</dbReference>
<keyword evidence="6 12" id="KW-0479">Metal-binding</keyword>
<dbReference type="STRING" id="1149755.A0A2J6RE07"/>
<feature type="transmembrane region" description="Helical" evidence="14">
    <location>
        <begin position="61"/>
        <end position="81"/>
    </location>
</feature>
<evidence type="ECO:0000256" key="7">
    <source>
        <dbReference type="ARBA" id="ARBA00022989"/>
    </source>
</evidence>
<keyword evidence="4 12" id="KW-0349">Heme</keyword>
<dbReference type="PANTHER" id="PTHR24305">
    <property type="entry name" value="CYTOCHROME P450"/>
    <property type="match status" value="1"/>
</dbReference>
<dbReference type="InterPro" id="IPR050121">
    <property type="entry name" value="Cytochrome_P450_monoxygenase"/>
</dbReference>
<comment type="cofactor">
    <cofactor evidence="1 12">
        <name>heme</name>
        <dbReference type="ChEBI" id="CHEBI:30413"/>
    </cofactor>
</comment>
<name>A0A2J6RE07_HYAVF</name>
<evidence type="ECO:0000256" key="13">
    <source>
        <dbReference type="RuleBase" id="RU000461"/>
    </source>
</evidence>
<evidence type="ECO:0000256" key="9">
    <source>
        <dbReference type="ARBA" id="ARBA00023004"/>
    </source>
</evidence>
<dbReference type="AlphaFoldDB" id="A0A2J6RE07"/>
<organism evidence="15 16">
    <name type="scientific">Hyaloscypha variabilis (strain UAMH 11265 / GT02V1 / F)</name>
    <name type="common">Meliniomyces variabilis</name>
    <dbReference type="NCBI Taxonomy" id="1149755"/>
    <lineage>
        <taxon>Eukaryota</taxon>
        <taxon>Fungi</taxon>
        <taxon>Dikarya</taxon>
        <taxon>Ascomycota</taxon>
        <taxon>Pezizomycotina</taxon>
        <taxon>Leotiomycetes</taxon>
        <taxon>Helotiales</taxon>
        <taxon>Hyaloscyphaceae</taxon>
        <taxon>Hyaloscypha</taxon>
        <taxon>Hyaloscypha variabilis</taxon>
    </lineage>
</organism>
<dbReference type="PROSITE" id="PS00086">
    <property type="entry name" value="CYTOCHROME_P450"/>
    <property type="match status" value="1"/>
</dbReference>
<dbReference type="OrthoDB" id="6692864at2759"/>
<dbReference type="GO" id="GO:0016705">
    <property type="term" value="F:oxidoreductase activity, acting on paired donors, with incorporation or reduction of molecular oxygen"/>
    <property type="evidence" value="ECO:0007669"/>
    <property type="project" value="InterPro"/>
</dbReference>
<dbReference type="GO" id="GO:0004497">
    <property type="term" value="F:monooxygenase activity"/>
    <property type="evidence" value="ECO:0007669"/>
    <property type="project" value="UniProtKB-KW"/>
</dbReference>
<evidence type="ECO:0000313" key="15">
    <source>
        <dbReference type="EMBL" id="PMD36723.1"/>
    </source>
</evidence>
<dbReference type="GO" id="GO:0020037">
    <property type="term" value="F:heme binding"/>
    <property type="evidence" value="ECO:0007669"/>
    <property type="project" value="InterPro"/>
</dbReference>